<dbReference type="EMBL" id="JARKIE010000064">
    <property type="protein sequence ID" value="KAJ7690532.1"/>
    <property type="molecule type" value="Genomic_DNA"/>
</dbReference>
<evidence type="ECO:0000313" key="2">
    <source>
        <dbReference type="Proteomes" id="UP001221757"/>
    </source>
</evidence>
<organism evidence="1 2">
    <name type="scientific">Mycena rosella</name>
    <name type="common">Pink bonnet</name>
    <name type="synonym">Agaricus rosellus</name>
    <dbReference type="NCBI Taxonomy" id="1033263"/>
    <lineage>
        <taxon>Eukaryota</taxon>
        <taxon>Fungi</taxon>
        <taxon>Dikarya</taxon>
        <taxon>Basidiomycota</taxon>
        <taxon>Agaricomycotina</taxon>
        <taxon>Agaricomycetes</taxon>
        <taxon>Agaricomycetidae</taxon>
        <taxon>Agaricales</taxon>
        <taxon>Marasmiineae</taxon>
        <taxon>Mycenaceae</taxon>
        <taxon>Mycena</taxon>
    </lineage>
</organism>
<sequence>MTLPVDLSSTRAQLCYMSLPVGQRPLAAEQSHTCPHGTTCFFNIDLGCAVPARIGDVYAFVRCQLCANVNAVSNPMANRSFFCTTLNNLTDSQRADLRLRMSEFDLLSRDDQRFTAVSLGMLFDCRPNIEISQADRTPRDICVWLFIEPNTPAITSLVSVPDISCFLFRDTDVFPLSNADGTPPTLYDRYLVAQDEFTTDSGVLVAVDISQDGRTQVYRRRGIRDWECPNLFQLREGLQELRNLRNVISFPVDTAGSSFDVDLSYDSDLDESSDSDDVNGDGSG</sequence>
<evidence type="ECO:0000313" key="1">
    <source>
        <dbReference type="EMBL" id="KAJ7690532.1"/>
    </source>
</evidence>
<dbReference type="AlphaFoldDB" id="A0AAD7DG17"/>
<reference evidence="1" key="1">
    <citation type="submission" date="2023-03" db="EMBL/GenBank/DDBJ databases">
        <title>Massive genome expansion in bonnet fungi (Mycena s.s.) driven by repeated elements and novel gene families across ecological guilds.</title>
        <authorList>
            <consortium name="Lawrence Berkeley National Laboratory"/>
            <person name="Harder C.B."/>
            <person name="Miyauchi S."/>
            <person name="Viragh M."/>
            <person name="Kuo A."/>
            <person name="Thoen E."/>
            <person name="Andreopoulos B."/>
            <person name="Lu D."/>
            <person name="Skrede I."/>
            <person name="Drula E."/>
            <person name="Henrissat B."/>
            <person name="Morin E."/>
            <person name="Kohler A."/>
            <person name="Barry K."/>
            <person name="LaButti K."/>
            <person name="Morin E."/>
            <person name="Salamov A."/>
            <person name="Lipzen A."/>
            <person name="Mereny Z."/>
            <person name="Hegedus B."/>
            <person name="Baldrian P."/>
            <person name="Stursova M."/>
            <person name="Weitz H."/>
            <person name="Taylor A."/>
            <person name="Grigoriev I.V."/>
            <person name="Nagy L.G."/>
            <person name="Martin F."/>
            <person name="Kauserud H."/>
        </authorList>
    </citation>
    <scope>NUCLEOTIDE SEQUENCE</scope>
    <source>
        <strain evidence="1">CBHHK067</strain>
    </source>
</reference>
<proteinExistence type="predicted"/>
<name>A0AAD7DG17_MYCRO</name>
<accession>A0AAD7DG17</accession>
<dbReference type="Proteomes" id="UP001221757">
    <property type="component" value="Unassembled WGS sequence"/>
</dbReference>
<gene>
    <name evidence="1" type="ORF">B0H17DRAFT_1134334</name>
</gene>
<keyword evidence="2" id="KW-1185">Reference proteome</keyword>
<comment type="caution">
    <text evidence="1">The sequence shown here is derived from an EMBL/GenBank/DDBJ whole genome shotgun (WGS) entry which is preliminary data.</text>
</comment>
<protein>
    <submittedName>
        <fullName evidence="1">Uncharacterized protein</fullName>
    </submittedName>
</protein>